<accession>L8JQ88</accession>
<gene>
    <name evidence="2" type="ORF">C900_04874</name>
</gene>
<keyword evidence="3" id="KW-1185">Reference proteome</keyword>
<dbReference type="eggNOG" id="ENOG503321E">
    <property type="taxonomic scope" value="Bacteria"/>
</dbReference>
<reference evidence="2 3" key="1">
    <citation type="submission" date="2012-12" db="EMBL/GenBank/DDBJ databases">
        <title>Genome assembly of Fulvivirga imtechensis AK7.</title>
        <authorList>
            <person name="Nupur N."/>
            <person name="Khatri I."/>
            <person name="Kumar R."/>
            <person name="Subramanian S."/>
            <person name="Pinnaka A."/>
        </authorList>
    </citation>
    <scope>NUCLEOTIDE SEQUENCE [LARGE SCALE GENOMIC DNA]</scope>
    <source>
        <strain evidence="2 3">AK7</strain>
    </source>
</reference>
<evidence type="ECO:0000313" key="3">
    <source>
        <dbReference type="Proteomes" id="UP000011135"/>
    </source>
</evidence>
<feature type="domain" description="DUF4340" evidence="1">
    <location>
        <begin position="49"/>
        <end position="227"/>
    </location>
</feature>
<dbReference type="Proteomes" id="UP000011135">
    <property type="component" value="Unassembled WGS sequence"/>
</dbReference>
<dbReference type="EMBL" id="AMZN01000070">
    <property type="protein sequence ID" value="ELR69649.1"/>
    <property type="molecule type" value="Genomic_DNA"/>
</dbReference>
<sequence length="295" mass="34223">MLAWLATRPEDKLKISRSIFAYENPSAINRVTFTGNNDTVELIYNGRQWKVNGQYEADPQRISVLFAILKQMRVRRRVAKQQQGVIVERFKNDGMEVAFFEGDDKVHDFYVYGEEESRLTYVAESPESPAYIVEIPGYRSYLAGIYQLDKNGWRNPVAFDINWANLQSVKVIYPGREENSFDVVYGNSFYKISQLTATDTTKLTDFLDDVSLLYVNDYLNEDEEEQYSQIIKAIPQASVQVTDVAGRIHTLEVYDVLPDNRQIMGRIDSTDYVILNLNETRKILRPKSFFEKKKE</sequence>
<dbReference type="Pfam" id="PF14238">
    <property type="entry name" value="DUF4340"/>
    <property type="match status" value="1"/>
</dbReference>
<organism evidence="2 3">
    <name type="scientific">Fulvivirga imtechensis AK7</name>
    <dbReference type="NCBI Taxonomy" id="1237149"/>
    <lineage>
        <taxon>Bacteria</taxon>
        <taxon>Pseudomonadati</taxon>
        <taxon>Bacteroidota</taxon>
        <taxon>Cytophagia</taxon>
        <taxon>Cytophagales</taxon>
        <taxon>Fulvivirgaceae</taxon>
        <taxon>Fulvivirga</taxon>
    </lineage>
</organism>
<name>L8JQ88_9BACT</name>
<protein>
    <recommendedName>
        <fullName evidence="1">DUF4340 domain-containing protein</fullName>
    </recommendedName>
</protein>
<dbReference type="STRING" id="1237149.C900_04874"/>
<dbReference type="AlphaFoldDB" id="L8JQ88"/>
<evidence type="ECO:0000259" key="1">
    <source>
        <dbReference type="Pfam" id="PF14238"/>
    </source>
</evidence>
<comment type="caution">
    <text evidence="2">The sequence shown here is derived from an EMBL/GenBank/DDBJ whole genome shotgun (WGS) entry which is preliminary data.</text>
</comment>
<dbReference type="InterPro" id="IPR025641">
    <property type="entry name" value="DUF4340"/>
</dbReference>
<proteinExistence type="predicted"/>
<evidence type="ECO:0000313" key="2">
    <source>
        <dbReference type="EMBL" id="ELR69649.1"/>
    </source>
</evidence>